<dbReference type="AlphaFoldDB" id="A0A6G4ALL5"/>
<evidence type="ECO:0000313" key="20">
    <source>
        <dbReference type="Proteomes" id="UP000476310"/>
    </source>
</evidence>
<dbReference type="InterPro" id="IPR001296">
    <property type="entry name" value="Glyco_trans_1"/>
</dbReference>
<feature type="domain" description="Glycosyltransferase subfamily 4-like N-terminal" evidence="18">
    <location>
        <begin position="199"/>
        <end position="362"/>
    </location>
</feature>
<dbReference type="EC" id="2.4.1.346" evidence="10"/>
<proteinExistence type="inferred from homology"/>
<reference evidence="19" key="1">
    <citation type="submission" date="2020-02" db="EMBL/GenBank/DDBJ databases">
        <title>A new Streptomyces sp. for controlling soil-borne diseases.</title>
        <authorList>
            <person name="Li X."/>
            <person name="Tian Y."/>
            <person name="Gao K."/>
        </authorList>
    </citation>
    <scope>NUCLEOTIDE SEQUENCE [LARGE SCALE GENOMIC DNA]</scope>
    <source>
        <strain evidence="19">0250</strain>
    </source>
</reference>
<dbReference type="InterPro" id="IPR003346">
    <property type="entry name" value="Transposase_20"/>
</dbReference>
<evidence type="ECO:0000259" key="16">
    <source>
        <dbReference type="Pfam" id="PF00534"/>
    </source>
</evidence>
<accession>A0A6G4ALL5</accession>
<dbReference type="EMBL" id="JAAIKT010000042">
    <property type="protein sequence ID" value="NEW74346.1"/>
    <property type="molecule type" value="Genomic_DNA"/>
</dbReference>
<dbReference type="Pfam" id="PF13439">
    <property type="entry name" value="Glyco_transf_4"/>
    <property type="match status" value="1"/>
</dbReference>
<evidence type="ECO:0000259" key="18">
    <source>
        <dbReference type="Pfam" id="PF13439"/>
    </source>
</evidence>
<dbReference type="SUPFAM" id="SSF53756">
    <property type="entry name" value="UDP-Glycosyltransferase/glycogen phosphorylase"/>
    <property type="match status" value="1"/>
</dbReference>
<dbReference type="FunFam" id="3.40.50.2000:FF:000115">
    <property type="entry name" value="Alpha-(1-6)-phosphatidylinositol monomannoside mannosyltransferase"/>
    <property type="match status" value="1"/>
</dbReference>
<dbReference type="Pfam" id="PF00534">
    <property type="entry name" value="Glycos_transf_1"/>
    <property type="match status" value="1"/>
</dbReference>
<name>A0A6G4ALL5_9ACTN</name>
<evidence type="ECO:0000256" key="5">
    <source>
        <dbReference type="ARBA" id="ARBA00022679"/>
    </source>
</evidence>
<evidence type="ECO:0000256" key="6">
    <source>
        <dbReference type="ARBA" id="ARBA00023098"/>
    </source>
</evidence>
<evidence type="ECO:0000256" key="3">
    <source>
        <dbReference type="ARBA" id="ARBA00022516"/>
    </source>
</evidence>
<dbReference type="Pfam" id="PF02371">
    <property type="entry name" value="Transposase_20"/>
    <property type="match status" value="1"/>
</dbReference>
<dbReference type="Gene3D" id="3.40.50.2000">
    <property type="entry name" value="Glycogen Phosphorylase B"/>
    <property type="match status" value="2"/>
</dbReference>
<dbReference type="GO" id="GO:0033164">
    <property type="term" value="F:initiation-specific glycolipid 1,6-alpha-mannosyltransferase activity"/>
    <property type="evidence" value="ECO:0007669"/>
    <property type="project" value="UniProtKB-ARBA"/>
</dbReference>
<feature type="domain" description="Transposase IS116/IS110/IS902 C-terminal" evidence="17">
    <location>
        <begin position="1"/>
        <end position="74"/>
    </location>
</feature>
<dbReference type="PANTHER" id="PTHR45947">
    <property type="entry name" value="SULFOQUINOVOSYL TRANSFERASE SQD2"/>
    <property type="match status" value="1"/>
</dbReference>
<evidence type="ECO:0000256" key="8">
    <source>
        <dbReference type="ARBA" id="ARBA00052876"/>
    </source>
</evidence>
<evidence type="ECO:0000256" key="13">
    <source>
        <dbReference type="ARBA" id="ARBA00077842"/>
    </source>
</evidence>
<protein>
    <recommendedName>
        <fullName evidence="10">phosphatidyl-myo-inositol dimannoside synthase</fullName>
        <ecNumber evidence="10">2.4.1.346</ecNumber>
    </recommendedName>
    <alternativeName>
        <fullName evidence="11">Alpha-D-mannose-alpha-(1-6)-phosphatidylmyo-inositol-mannosyltransferase</fullName>
    </alternativeName>
    <alternativeName>
        <fullName evidence="14">Alpha-mannosyltransferase</fullName>
    </alternativeName>
    <alternativeName>
        <fullName evidence="13">Guanosine diphosphomannose-phosphatidyl-inositol alpha-mannosyltransferase</fullName>
    </alternativeName>
    <alternativeName>
        <fullName evidence="12">Phosphatidylinositol alpha-mannosyltransferase</fullName>
    </alternativeName>
</protein>
<dbReference type="GO" id="GO:0006313">
    <property type="term" value="P:DNA transposition"/>
    <property type="evidence" value="ECO:0007669"/>
    <property type="project" value="InterPro"/>
</dbReference>
<dbReference type="GO" id="GO:0016020">
    <property type="term" value="C:membrane"/>
    <property type="evidence" value="ECO:0007669"/>
    <property type="project" value="GOC"/>
</dbReference>
<keyword evidence="3" id="KW-0444">Lipid biosynthesis</keyword>
<comment type="catalytic activity">
    <reaction evidence="8">
        <text>a 1,2-diacyl-sn-glycero-3-phospho-[alpha-D-mannopyranosyl-(1&lt;-&gt;6)-D-myo-inositol] + GDP-alpha-D-mannose = a 2,6-O-bis(alpha-D-mannopyranosyl)-1-phosphatidyl-1D-myo-inositol + GDP + H(+)</text>
        <dbReference type="Rhea" id="RHEA:52440"/>
        <dbReference type="ChEBI" id="CHEBI:15378"/>
        <dbReference type="ChEBI" id="CHEBI:57527"/>
        <dbReference type="ChEBI" id="CHEBI:58189"/>
        <dbReference type="ChEBI" id="CHEBI:87673"/>
        <dbReference type="ChEBI" id="CHEBI:136624"/>
        <dbReference type="EC" id="2.4.1.346"/>
    </reaction>
</comment>
<gene>
    <name evidence="19" type="ORF">G4H13_29280</name>
</gene>
<keyword evidence="5" id="KW-0808">Transferase</keyword>
<comment type="caution">
    <text evidence="19">The sequence shown here is derived from an EMBL/GenBank/DDBJ whole genome shotgun (WGS) entry which is preliminary data.</text>
</comment>
<evidence type="ECO:0000256" key="10">
    <source>
        <dbReference type="ARBA" id="ARBA00066957"/>
    </source>
</evidence>
<evidence type="ECO:0000256" key="9">
    <source>
        <dbReference type="ARBA" id="ARBA00060651"/>
    </source>
</evidence>
<feature type="domain" description="Glycosyl transferase family 1" evidence="16">
    <location>
        <begin position="373"/>
        <end position="546"/>
    </location>
</feature>
<dbReference type="GO" id="GO:0004803">
    <property type="term" value="F:transposase activity"/>
    <property type="evidence" value="ECO:0007669"/>
    <property type="project" value="InterPro"/>
</dbReference>
<evidence type="ECO:0000256" key="11">
    <source>
        <dbReference type="ARBA" id="ARBA00075163"/>
    </source>
</evidence>
<feature type="region of interest" description="Disordered" evidence="15">
    <location>
        <begin position="147"/>
        <end position="171"/>
    </location>
</feature>
<comment type="pathway">
    <text evidence="9">Phospholipid metabolism; phosphatidylinositol metabolism.</text>
</comment>
<evidence type="ECO:0000256" key="14">
    <source>
        <dbReference type="ARBA" id="ARBA00079381"/>
    </source>
</evidence>
<evidence type="ECO:0000256" key="1">
    <source>
        <dbReference type="ARBA" id="ARBA00005189"/>
    </source>
</evidence>
<dbReference type="CDD" id="cd03801">
    <property type="entry name" value="GT4_PimA-like"/>
    <property type="match status" value="1"/>
</dbReference>
<evidence type="ECO:0000256" key="7">
    <source>
        <dbReference type="ARBA" id="ARBA00051960"/>
    </source>
</evidence>
<dbReference type="FunFam" id="3.40.50.2000:FF:000069">
    <property type="entry name" value="Alpha-(1-6)-phosphatidylinositol monomannoside mannosyltransferase"/>
    <property type="match status" value="1"/>
</dbReference>
<evidence type="ECO:0000256" key="2">
    <source>
        <dbReference type="ARBA" id="ARBA00009481"/>
    </source>
</evidence>
<dbReference type="InterPro" id="IPR050194">
    <property type="entry name" value="Glycosyltransferase_grp1"/>
</dbReference>
<evidence type="ECO:0000256" key="15">
    <source>
        <dbReference type="SAM" id="MobiDB-lite"/>
    </source>
</evidence>
<dbReference type="InterPro" id="IPR028098">
    <property type="entry name" value="Glyco_trans_4-like_N"/>
</dbReference>
<evidence type="ECO:0000259" key="17">
    <source>
        <dbReference type="Pfam" id="PF02371"/>
    </source>
</evidence>
<comment type="pathway">
    <text evidence="1">Lipid metabolism.</text>
</comment>
<sequence length="564" mass="61306">MAHVMIAEMGADMSRFPSAGHLVAWAGLAPGNRESAGKRKRAPTRHGNVWLKGGLGVAALAIGRTKGTYLAAQYHRLRPRRGEKRTIVAVAHSMLVSAYHMLTTDVPYQDLGPDHFTRRLGEERHRRRLLAQLDALGYDVTLERRQTAPVRGDRAGPGSGPVRGGRAEPGPGPYVAIEPVLSATMDKTLLVTNDFPPRPGGIQAFLHNIALRLDPDRIVVYASTWKRGREGAEATARFDAEQPYPVVRDRTTMLLPTPRVTRRATALLREHGCASVWFGAAAPLGLMAPALRAAGARRLVATTHGHEAAWAQLPASRRLLRRIGGATDTLTYLGEYTRSRIAAALDPRDAARMVQLPPGVDEKTFHPGSGGDEIRARLGLAERPVVVCVSRLVPRKGQDTLIRAMPRILRRVPDAVLLIVGGGPYAKDLRRLAETTGVAESVRFTGPVPWEELPAHYGAGDVFAMPCRTRRGGLDVEGLGIVYLEASATGLPVVAGDSGGAPDAVLDGETGWVVRGDSAEQSAERVVALLEDAELRRRMGERGRAWVEERWRWDLLADRLKSLL</sequence>
<dbReference type="Proteomes" id="UP000476310">
    <property type="component" value="Unassembled WGS sequence"/>
</dbReference>
<comment type="catalytic activity">
    <reaction evidence="7">
        <text>a 1,2-diacyl-sn-glycero-3-phospho-[alpha-D-6-acyl-mannopyranosyl-(1&lt;-&gt;6)-D-myo-inositol] + GDP-alpha-D-mannose = a 2-O-(alpha-D-mannosyl)-6-O-(6-O-acyl-alpha-D-mannosyl)-1-phosphatidyl-1D-myo-inositol + GDP + H(+)</text>
        <dbReference type="Rhea" id="RHEA:52444"/>
        <dbReference type="ChEBI" id="CHEBI:15378"/>
        <dbReference type="ChEBI" id="CHEBI:57527"/>
        <dbReference type="ChEBI" id="CHEBI:58189"/>
        <dbReference type="ChEBI" id="CHEBI:88053"/>
        <dbReference type="ChEBI" id="CHEBI:136625"/>
        <dbReference type="EC" id="2.4.1.346"/>
    </reaction>
</comment>
<organism evidence="19 20">
    <name type="scientific">Streptomyces rhizosphaericus</name>
    <dbReference type="NCBI Taxonomy" id="114699"/>
    <lineage>
        <taxon>Bacteria</taxon>
        <taxon>Bacillati</taxon>
        <taxon>Actinomycetota</taxon>
        <taxon>Actinomycetes</taxon>
        <taxon>Kitasatosporales</taxon>
        <taxon>Streptomycetaceae</taxon>
        <taxon>Streptomyces</taxon>
        <taxon>Streptomyces violaceusniger group</taxon>
    </lineage>
</organism>
<dbReference type="GO" id="GO:0009247">
    <property type="term" value="P:glycolipid biosynthetic process"/>
    <property type="evidence" value="ECO:0007669"/>
    <property type="project" value="UniProtKB-ARBA"/>
</dbReference>
<keyword evidence="20" id="KW-1185">Reference proteome</keyword>
<dbReference type="GO" id="GO:0003677">
    <property type="term" value="F:DNA binding"/>
    <property type="evidence" value="ECO:0007669"/>
    <property type="project" value="InterPro"/>
</dbReference>
<keyword evidence="4" id="KW-0328">Glycosyltransferase</keyword>
<keyword evidence="6" id="KW-0443">Lipid metabolism</keyword>
<evidence type="ECO:0000256" key="4">
    <source>
        <dbReference type="ARBA" id="ARBA00022676"/>
    </source>
</evidence>
<dbReference type="GO" id="GO:0043750">
    <property type="term" value="F:phosphatidylinositol alpha-mannosyltransferase activity"/>
    <property type="evidence" value="ECO:0007669"/>
    <property type="project" value="UniProtKB-ARBA"/>
</dbReference>
<evidence type="ECO:0000256" key="12">
    <source>
        <dbReference type="ARBA" id="ARBA00076875"/>
    </source>
</evidence>
<dbReference type="PANTHER" id="PTHR45947:SF3">
    <property type="entry name" value="SULFOQUINOVOSYL TRANSFERASE SQD2"/>
    <property type="match status" value="1"/>
</dbReference>
<evidence type="ECO:0000313" key="19">
    <source>
        <dbReference type="EMBL" id="NEW74346.1"/>
    </source>
</evidence>
<comment type="similarity">
    <text evidence="2">Belongs to the glycosyltransferase group 1 family. Glycosyltransferase 4 subfamily.</text>
</comment>